<evidence type="ECO:0000256" key="1">
    <source>
        <dbReference type="SAM" id="MobiDB-lite"/>
    </source>
</evidence>
<proteinExistence type="predicted"/>
<feature type="compositionally biased region" description="Polar residues" evidence="1">
    <location>
        <begin position="1044"/>
        <end position="1053"/>
    </location>
</feature>
<evidence type="ECO:0000259" key="2">
    <source>
        <dbReference type="Pfam" id="PF00850"/>
    </source>
</evidence>
<feature type="compositionally biased region" description="Low complexity" evidence="1">
    <location>
        <begin position="979"/>
        <end position="991"/>
    </location>
</feature>
<feature type="region of interest" description="Disordered" evidence="1">
    <location>
        <begin position="1"/>
        <end position="152"/>
    </location>
</feature>
<dbReference type="Pfam" id="PF00850">
    <property type="entry name" value="Hist_deacetyl"/>
    <property type="match status" value="1"/>
</dbReference>
<dbReference type="PANTHER" id="PTHR47558:SF1">
    <property type="entry name" value="HISTONE DEACETYLASE HOS3"/>
    <property type="match status" value="1"/>
</dbReference>
<feature type="region of interest" description="Disordered" evidence="1">
    <location>
        <begin position="769"/>
        <end position="860"/>
    </location>
</feature>
<feature type="region of interest" description="Disordered" evidence="1">
    <location>
        <begin position="1201"/>
        <end position="1252"/>
    </location>
</feature>
<dbReference type="KEGG" id="pfy:PFICI_04735"/>
<organism evidence="3 4">
    <name type="scientific">Pestalotiopsis fici (strain W106-1 / CGMCC3.15140)</name>
    <dbReference type="NCBI Taxonomy" id="1229662"/>
    <lineage>
        <taxon>Eukaryota</taxon>
        <taxon>Fungi</taxon>
        <taxon>Dikarya</taxon>
        <taxon>Ascomycota</taxon>
        <taxon>Pezizomycotina</taxon>
        <taxon>Sordariomycetes</taxon>
        <taxon>Xylariomycetidae</taxon>
        <taxon>Amphisphaeriales</taxon>
        <taxon>Sporocadaceae</taxon>
        <taxon>Pestalotiopsis</taxon>
    </lineage>
</organism>
<feature type="compositionally biased region" description="Polar residues" evidence="1">
    <location>
        <begin position="1206"/>
        <end position="1229"/>
    </location>
</feature>
<feature type="region of interest" description="Disordered" evidence="1">
    <location>
        <begin position="670"/>
        <end position="690"/>
    </location>
</feature>
<dbReference type="PANTHER" id="PTHR47558">
    <property type="entry name" value="HISTONE DEACETYLASE HOS3"/>
    <property type="match status" value="1"/>
</dbReference>
<dbReference type="GeneID" id="19269748"/>
<feature type="compositionally biased region" description="Polar residues" evidence="1">
    <location>
        <begin position="891"/>
        <end position="905"/>
    </location>
</feature>
<dbReference type="OMA" id="MTHGLTH"/>
<feature type="compositionally biased region" description="Basic and acidic residues" evidence="1">
    <location>
        <begin position="1015"/>
        <end position="1030"/>
    </location>
</feature>
<name>W3XA04_PESFW</name>
<keyword evidence="4" id="KW-1185">Reference proteome</keyword>
<reference evidence="4" key="1">
    <citation type="journal article" date="2015" name="BMC Genomics">
        <title>Genomic and transcriptomic analysis of the endophytic fungus Pestalotiopsis fici reveals its lifestyle and high potential for synthesis of natural products.</title>
        <authorList>
            <person name="Wang X."/>
            <person name="Zhang X."/>
            <person name="Liu L."/>
            <person name="Xiang M."/>
            <person name="Wang W."/>
            <person name="Sun X."/>
            <person name="Che Y."/>
            <person name="Guo L."/>
            <person name="Liu G."/>
            <person name="Guo L."/>
            <person name="Wang C."/>
            <person name="Yin W.B."/>
            <person name="Stadler M."/>
            <person name="Zhang X."/>
            <person name="Liu X."/>
        </authorList>
    </citation>
    <scope>NUCLEOTIDE SEQUENCE [LARGE SCALE GENOMIC DNA]</scope>
    <source>
        <strain evidence="4">W106-1 / CGMCC3.15140</strain>
    </source>
</reference>
<feature type="domain" description="Histone deacetylase" evidence="2">
    <location>
        <begin position="267"/>
        <end position="597"/>
    </location>
</feature>
<gene>
    <name evidence="3" type="ORF">PFICI_04735</name>
</gene>
<evidence type="ECO:0000313" key="4">
    <source>
        <dbReference type="Proteomes" id="UP000030651"/>
    </source>
</evidence>
<dbReference type="Proteomes" id="UP000030651">
    <property type="component" value="Unassembled WGS sequence"/>
</dbReference>
<dbReference type="InterPro" id="IPR023696">
    <property type="entry name" value="Ureohydrolase_dom_sf"/>
</dbReference>
<dbReference type="RefSeq" id="XP_007831507.1">
    <property type="nucleotide sequence ID" value="XM_007833316.1"/>
</dbReference>
<evidence type="ECO:0000313" key="3">
    <source>
        <dbReference type="EMBL" id="ETS82859.1"/>
    </source>
</evidence>
<feature type="compositionally biased region" description="Polar residues" evidence="1">
    <location>
        <begin position="10"/>
        <end position="28"/>
    </location>
</feature>
<dbReference type="FunFam" id="3.40.800.20:FF:000011">
    <property type="entry name" value="Histone deacetylase HOS3"/>
    <property type="match status" value="1"/>
</dbReference>
<dbReference type="GO" id="GO:0005634">
    <property type="term" value="C:nucleus"/>
    <property type="evidence" value="ECO:0007669"/>
    <property type="project" value="TreeGrafter"/>
</dbReference>
<dbReference type="Gene3D" id="3.40.800.20">
    <property type="entry name" value="Histone deacetylase domain"/>
    <property type="match status" value="1"/>
</dbReference>
<feature type="compositionally biased region" description="Low complexity" evidence="1">
    <location>
        <begin position="44"/>
        <end position="63"/>
    </location>
</feature>
<protein>
    <recommendedName>
        <fullName evidence="2">Histone deacetylase domain-containing protein</fullName>
    </recommendedName>
</protein>
<feature type="compositionally biased region" description="Basic and acidic residues" evidence="1">
    <location>
        <begin position="769"/>
        <end position="782"/>
    </location>
</feature>
<dbReference type="InterPro" id="IPR037138">
    <property type="entry name" value="His_deacetylse_dom_sf"/>
</dbReference>
<dbReference type="OrthoDB" id="5232919at2759"/>
<dbReference type="SUPFAM" id="SSF52768">
    <property type="entry name" value="Arginase/deacetylase"/>
    <property type="match status" value="1"/>
</dbReference>
<dbReference type="AlphaFoldDB" id="W3XA04"/>
<dbReference type="EMBL" id="KI912111">
    <property type="protein sequence ID" value="ETS82859.1"/>
    <property type="molecule type" value="Genomic_DNA"/>
</dbReference>
<sequence>MAAPGGSGGQQANNPTGDASLTTNNINTGADADLLRSLNQLSLSTPDTRSPSRASSTSPHPARTVSRLDHLTVATPSQRRSSTSKSPASHIQTPTRSSTPTLLRKASTNSLHSANGGPVHRAPSRRSSSALHSPTFAKLTGNGSSQHAIEEDVRFSKTEADVAREYFIRELDIHHISNPDPRTETLVILQDACYNHRYQRPFAGKGNLATIVERPERLQAVYTGVAMAYVRLGERHQDGKAPIDADLDPSTLQVPFDIRKTERKLSLNAPAVTNVHGAKWMEELAILCNAAEAKLQAGSLEIQRPEMDRGHGAKAPEPFHKGDLYLSPESLSAFEGALGATCEAVDAVFSTSATKRVFVAVRPPGHHCDTSFPHGFCWLNNVHVGIMHGFLNHGLTHAAIIDFDLHHGDGSQDIAWEYNQRKHWSKGNAAQWKKSSIGYFSLHDIQSYPCEQGDLEAVKKASLCIEDAFSQTIWNVHLQQWKDHADFWYQYRTRITIVLEKARAFLRRETEKCRAAGQEPRAAIFFSAGFDASEFESAGMQRHKVNVPTEFYARISRDVVKMSFEEGLSVDGRIVSCLEGGYSDRALSSGVLAHLSGLAGGDVRAKEDAALGHSRNGSRRISLSASPLGRRGTISSVESDARSKAPGFPYDSSWWSVPELDRLDAARFVPKPQPRPVREGPVPTYCSPTQSSNAKVTELAKLRRTVSGLSNADAATHVVARAPTPPPPLVYWPSAALELSRLLIPVGGQVDSITWDALKSEETRIKREQKEIKDQKEREKLRLSSSPSDQLIDGSGTPALRKSGRERKPVSYAEPEDPNKHRRRTVAGAAILATDKAAARGTSNVAGSTHNRHPSRRLSASSAISTMTADTAVPYVPTVEPSLGVPARPGTAQTDRPDTSLSIRTTPGPLSVPKTRPVASRKDSTKSTGTNARKSKPAASKAPRKDAKSKGLAASRSTAQSSNLSSPVRPPGNQLDAGSSTEAARASSTATPDSGNDISNITSGMKKIKINVVTKEMKEAREKAAKERESATATPVLENHPTPLEQSSSTPTDNVPVGAEYENDQLPGVDSNNADSAPAIEQAQPLPVTPQKENQPVDMDMDLPEQPPTDVPITPVHDPQTIDEPQDSALFIPYQPEGPPAQAIPQTAPTKWVTPNTVETPVPYRGHNFTATSAIPFSPAKPIRADTPMSKNSSVFGRQVPFASNKPANHNLSAFGNDATATSGHTEPGSSEDAKTWDPTMEIPETPEHKRP</sequence>
<dbReference type="GO" id="GO:0010468">
    <property type="term" value="P:regulation of gene expression"/>
    <property type="evidence" value="ECO:0007669"/>
    <property type="project" value="UniProtKB-ARBA"/>
</dbReference>
<dbReference type="HOGENOM" id="CLU_001880_0_0_1"/>
<dbReference type="PRINTS" id="PR01270">
    <property type="entry name" value="HDASUPER"/>
</dbReference>
<dbReference type="InParanoid" id="W3XA04"/>
<dbReference type="STRING" id="1229662.W3XA04"/>
<dbReference type="GO" id="GO:0004407">
    <property type="term" value="F:histone deacetylase activity"/>
    <property type="evidence" value="ECO:0007669"/>
    <property type="project" value="TreeGrafter"/>
</dbReference>
<dbReference type="InterPro" id="IPR023801">
    <property type="entry name" value="His_deacetylse_dom"/>
</dbReference>
<feature type="compositionally biased region" description="Polar residues" evidence="1">
    <location>
        <begin position="955"/>
        <end position="966"/>
    </location>
</feature>
<feature type="region of interest" description="Disordered" evidence="1">
    <location>
        <begin position="879"/>
        <end position="1098"/>
    </location>
</feature>
<feature type="compositionally biased region" description="Polar residues" evidence="1">
    <location>
        <begin position="992"/>
        <end position="1003"/>
    </location>
</feature>
<accession>W3XA04</accession>
<dbReference type="InterPro" id="IPR053244">
    <property type="entry name" value="HDAC_HD_type_1"/>
</dbReference>
<dbReference type="InterPro" id="IPR000286">
    <property type="entry name" value="HDACs"/>
</dbReference>
<feature type="compositionally biased region" description="Polar residues" evidence="1">
    <location>
        <begin position="74"/>
        <end position="113"/>
    </location>
</feature>
<dbReference type="eggNOG" id="KOG1343">
    <property type="taxonomic scope" value="Eukaryota"/>
</dbReference>